<reference evidence="2 3" key="1">
    <citation type="submission" date="2023-09" db="EMBL/GenBank/DDBJ databases">
        <authorList>
            <person name="Wang M."/>
        </authorList>
    </citation>
    <scope>NUCLEOTIDE SEQUENCE [LARGE SCALE GENOMIC DNA]</scope>
    <source>
        <strain evidence="2">GT-2023</strain>
        <tissue evidence="2">Liver</tissue>
    </source>
</reference>
<feature type="region of interest" description="Disordered" evidence="1">
    <location>
        <begin position="1"/>
        <end position="68"/>
    </location>
</feature>
<proteinExistence type="predicted"/>
<feature type="compositionally biased region" description="Basic and acidic residues" evidence="1">
    <location>
        <begin position="11"/>
        <end position="41"/>
    </location>
</feature>
<gene>
    <name evidence="2" type="ORF">QQF64_018685</name>
</gene>
<dbReference type="Proteomes" id="UP001558613">
    <property type="component" value="Unassembled WGS sequence"/>
</dbReference>
<protein>
    <submittedName>
        <fullName evidence="2">Uncharacterized protein</fullName>
    </submittedName>
</protein>
<name>A0ABR3LGT4_9TELE</name>
<evidence type="ECO:0000313" key="3">
    <source>
        <dbReference type="Proteomes" id="UP001558613"/>
    </source>
</evidence>
<comment type="caution">
    <text evidence="2">The sequence shown here is derived from an EMBL/GenBank/DDBJ whole genome shotgun (WGS) entry which is preliminary data.</text>
</comment>
<keyword evidence="3" id="KW-1185">Reference proteome</keyword>
<evidence type="ECO:0000256" key="1">
    <source>
        <dbReference type="SAM" id="MobiDB-lite"/>
    </source>
</evidence>
<dbReference type="EMBL" id="JAYMGO010000022">
    <property type="protein sequence ID" value="KAL1250889.1"/>
    <property type="molecule type" value="Genomic_DNA"/>
</dbReference>
<organism evidence="2 3">
    <name type="scientific">Cirrhinus molitorella</name>
    <name type="common">mud carp</name>
    <dbReference type="NCBI Taxonomy" id="172907"/>
    <lineage>
        <taxon>Eukaryota</taxon>
        <taxon>Metazoa</taxon>
        <taxon>Chordata</taxon>
        <taxon>Craniata</taxon>
        <taxon>Vertebrata</taxon>
        <taxon>Euteleostomi</taxon>
        <taxon>Actinopterygii</taxon>
        <taxon>Neopterygii</taxon>
        <taxon>Teleostei</taxon>
        <taxon>Ostariophysi</taxon>
        <taxon>Cypriniformes</taxon>
        <taxon>Cyprinidae</taxon>
        <taxon>Labeoninae</taxon>
        <taxon>Labeonini</taxon>
        <taxon>Cirrhinus</taxon>
    </lineage>
</organism>
<evidence type="ECO:0000313" key="2">
    <source>
        <dbReference type="EMBL" id="KAL1250889.1"/>
    </source>
</evidence>
<accession>A0ABR3LGT4</accession>
<sequence>MYRYVAPCLQPEERMTDVLRSSREPKQPEPDRSTKDVENPSRRRRYPVALHTSPFPRHPVLPSGHGRKQESNLLMPAVSSYCFVSDFTESFGAKEECERRIRITGCPAVPRQNSPLFDTLTVKRPLGRTPSKLVLPSCLSPQASRCRLRGSGFTGALCSASVIRDLLICGTYPVA</sequence>